<dbReference type="GO" id="GO:0005829">
    <property type="term" value="C:cytosol"/>
    <property type="evidence" value="ECO:0007669"/>
    <property type="project" value="TreeGrafter"/>
</dbReference>
<dbReference type="Gene3D" id="1.10.10.10">
    <property type="entry name" value="Winged helix-like DNA-binding domain superfamily/Winged helix DNA-binding domain"/>
    <property type="match status" value="1"/>
</dbReference>
<dbReference type="RefSeq" id="WP_123424681.1">
    <property type="nucleotide sequence ID" value="NZ_MOBJ01000006.1"/>
</dbReference>
<dbReference type="InterPro" id="IPR011006">
    <property type="entry name" value="CheY-like_superfamily"/>
</dbReference>
<dbReference type="AlphaFoldDB" id="A0A423H9V4"/>
<dbReference type="PANTHER" id="PTHR48111">
    <property type="entry name" value="REGULATOR OF RPOS"/>
    <property type="match status" value="1"/>
</dbReference>
<dbReference type="Proteomes" id="UP000286071">
    <property type="component" value="Unassembled WGS sequence"/>
</dbReference>
<feature type="domain" description="OmpR/PhoB-type" evidence="5">
    <location>
        <begin position="126"/>
        <end position="224"/>
    </location>
</feature>
<dbReference type="SMART" id="SM00862">
    <property type="entry name" value="Trans_reg_C"/>
    <property type="match status" value="1"/>
</dbReference>
<dbReference type="SMART" id="SM00448">
    <property type="entry name" value="REC"/>
    <property type="match status" value="1"/>
</dbReference>
<reference evidence="6 7" key="1">
    <citation type="submission" date="2016-10" db="EMBL/GenBank/DDBJ databases">
        <title>Comparative genome analysis of multiple Pseudomonas spp. focuses on biocontrol and plant growth promoting traits.</title>
        <authorList>
            <person name="Tao X.-Y."/>
            <person name="Taylor C.G."/>
        </authorList>
    </citation>
    <scope>NUCLEOTIDE SEQUENCE [LARGE SCALE GENOMIC DNA]</scope>
    <source>
        <strain evidence="6 7">48H11</strain>
    </source>
</reference>
<evidence type="ECO:0000259" key="4">
    <source>
        <dbReference type="PROSITE" id="PS50110"/>
    </source>
</evidence>
<accession>A0A423H9V4</accession>
<dbReference type="Gene3D" id="3.40.50.2300">
    <property type="match status" value="1"/>
</dbReference>
<dbReference type="InterPro" id="IPR001789">
    <property type="entry name" value="Sig_transdc_resp-reg_receiver"/>
</dbReference>
<dbReference type="Pfam" id="PF00072">
    <property type="entry name" value="Response_reg"/>
    <property type="match status" value="1"/>
</dbReference>
<name>A0A423H9V4_9PSED</name>
<dbReference type="InterPro" id="IPR039420">
    <property type="entry name" value="WalR-like"/>
</dbReference>
<evidence type="ECO:0000313" key="7">
    <source>
        <dbReference type="Proteomes" id="UP000286071"/>
    </source>
</evidence>
<feature type="domain" description="Response regulatory" evidence="4">
    <location>
        <begin position="2"/>
        <end position="116"/>
    </location>
</feature>
<dbReference type="PANTHER" id="PTHR48111:SF76">
    <property type="entry name" value="TWO-COMPONENT RESPONSE REGULATOR"/>
    <property type="match status" value="1"/>
</dbReference>
<protein>
    <submittedName>
        <fullName evidence="6">DNA-binding response regulator</fullName>
    </submittedName>
</protein>
<keyword evidence="2" id="KW-0597">Phosphoprotein</keyword>
<evidence type="ECO:0000256" key="2">
    <source>
        <dbReference type="PROSITE-ProRule" id="PRU00169"/>
    </source>
</evidence>
<sequence>MRILVVEDDAQTATYLLRGLTESGHVVDVAEEGNDGLAMALEGIHDALIVDRRLPGLDGIALVRAIRSRGLRIPVLMLSAQSTTAQKVEGLQAGCDDYLAKPYAFAEVLARLEALLRGADQPSATGRKLEVGELELDCATRTAVRQGRSIVLQQREALLLEKLMRHSGQVVTRDMLLDSAWDYAFDPNDNVIDKHIHRLRRKLDEGFEYSLIKTIPGAGYSFQGGGPEPD</sequence>
<feature type="modified residue" description="4-aspartylphosphate" evidence="2">
    <location>
        <position position="51"/>
    </location>
</feature>
<dbReference type="EMBL" id="MOBJ01000006">
    <property type="protein sequence ID" value="RON09936.1"/>
    <property type="molecule type" value="Genomic_DNA"/>
</dbReference>
<feature type="DNA-binding region" description="OmpR/PhoB-type" evidence="3">
    <location>
        <begin position="126"/>
        <end position="224"/>
    </location>
</feature>
<evidence type="ECO:0000259" key="5">
    <source>
        <dbReference type="PROSITE" id="PS51755"/>
    </source>
</evidence>
<dbReference type="SUPFAM" id="SSF52172">
    <property type="entry name" value="CheY-like"/>
    <property type="match status" value="1"/>
</dbReference>
<keyword evidence="1 3" id="KW-0238">DNA-binding</keyword>
<dbReference type="Pfam" id="PF00486">
    <property type="entry name" value="Trans_reg_C"/>
    <property type="match status" value="1"/>
</dbReference>
<dbReference type="GO" id="GO:0032993">
    <property type="term" value="C:protein-DNA complex"/>
    <property type="evidence" value="ECO:0007669"/>
    <property type="project" value="TreeGrafter"/>
</dbReference>
<dbReference type="GO" id="GO:0000156">
    <property type="term" value="F:phosphorelay response regulator activity"/>
    <property type="evidence" value="ECO:0007669"/>
    <property type="project" value="TreeGrafter"/>
</dbReference>
<dbReference type="InterPro" id="IPR036388">
    <property type="entry name" value="WH-like_DNA-bd_sf"/>
</dbReference>
<dbReference type="PROSITE" id="PS50110">
    <property type="entry name" value="RESPONSE_REGULATORY"/>
    <property type="match status" value="1"/>
</dbReference>
<organism evidence="6 7">
    <name type="scientific">Pseudomonas brassicacearum</name>
    <dbReference type="NCBI Taxonomy" id="930166"/>
    <lineage>
        <taxon>Bacteria</taxon>
        <taxon>Pseudomonadati</taxon>
        <taxon>Pseudomonadota</taxon>
        <taxon>Gammaproteobacteria</taxon>
        <taxon>Pseudomonadales</taxon>
        <taxon>Pseudomonadaceae</taxon>
        <taxon>Pseudomonas</taxon>
    </lineage>
</organism>
<dbReference type="InterPro" id="IPR001867">
    <property type="entry name" value="OmpR/PhoB-type_DNA-bd"/>
</dbReference>
<evidence type="ECO:0000256" key="1">
    <source>
        <dbReference type="ARBA" id="ARBA00023125"/>
    </source>
</evidence>
<dbReference type="GO" id="GO:0000976">
    <property type="term" value="F:transcription cis-regulatory region binding"/>
    <property type="evidence" value="ECO:0007669"/>
    <property type="project" value="TreeGrafter"/>
</dbReference>
<dbReference type="CDD" id="cd00383">
    <property type="entry name" value="trans_reg_C"/>
    <property type="match status" value="1"/>
</dbReference>
<proteinExistence type="predicted"/>
<dbReference type="GO" id="GO:0006355">
    <property type="term" value="P:regulation of DNA-templated transcription"/>
    <property type="evidence" value="ECO:0007669"/>
    <property type="project" value="InterPro"/>
</dbReference>
<dbReference type="PROSITE" id="PS51755">
    <property type="entry name" value="OMPR_PHOB"/>
    <property type="match status" value="1"/>
</dbReference>
<evidence type="ECO:0000256" key="3">
    <source>
        <dbReference type="PROSITE-ProRule" id="PRU01091"/>
    </source>
</evidence>
<dbReference type="OrthoDB" id="9802426at2"/>
<evidence type="ECO:0000313" key="6">
    <source>
        <dbReference type="EMBL" id="RON09936.1"/>
    </source>
</evidence>
<gene>
    <name evidence="6" type="ORF">BK659_08470</name>
</gene>
<comment type="caution">
    <text evidence="6">The sequence shown here is derived from an EMBL/GenBank/DDBJ whole genome shotgun (WGS) entry which is preliminary data.</text>
</comment>